<dbReference type="Gene3D" id="1.20.1280.50">
    <property type="match status" value="1"/>
</dbReference>
<accession>A0A8H6VP11</accession>
<evidence type="ECO:0000313" key="1">
    <source>
        <dbReference type="EMBL" id="KAF7288827.1"/>
    </source>
</evidence>
<dbReference type="AlphaFoldDB" id="A0A8H6VP11"/>
<evidence type="ECO:0000313" key="2">
    <source>
        <dbReference type="Proteomes" id="UP000613580"/>
    </source>
</evidence>
<dbReference type="EMBL" id="JACAZE010000031">
    <property type="protein sequence ID" value="KAF7288827.1"/>
    <property type="molecule type" value="Genomic_DNA"/>
</dbReference>
<protein>
    <submittedName>
        <fullName evidence="1">F-box domain-containing protein</fullName>
    </submittedName>
</protein>
<keyword evidence="2" id="KW-1185">Reference proteome</keyword>
<gene>
    <name evidence="1" type="ORF">HMN09_01364600</name>
</gene>
<sequence length="373" mass="42222">MANSCPLVALPTELLARIFEAYLPEYPRCVSMYPGTVDSPMFLAQICTRFKAVALATPSLWRAIDISAPHPSVPERLAPRRKATNTFLARSASCALSLNMTGFPHQTYIHDLFDLLLPHRERWEYLVLDADAAILVQLAGPLPLLRGVELSGFPHTPLALPHYEAAPLHSLCVCRINIESIASPQSLTHIHLTRYAPAECIPFLLRTPNLEFLSISLCRDSERALQPYPVARSMKINLPALHTLCLHTDDPIDTGPPESNLNFLDFLLVPSLRRLQVSSEHFHFPDRDRDPTAEARIRTFLTQWGIRSGRLEELRIFGIEFDDLDGSHEAPSSELMDRLRDVVHDYKPPSEKKENIRRQDWAVDALPFALRFM</sequence>
<dbReference type="OrthoDB" id="2269034at2759"/>
<organism evidence="1 2">
    <name type="scientific">Mycena chlorophos</name>
    <name type="common">Agaric fungus</name>
    <name type="synonym">Agaricus chlorophos</name>
    <dbReference type="NCBI Taxonomy" id="658473"/>
    <lineage>
        <taxon>Eukaryota</taxon>
        <taxon>Fungi</taxon>
        <taxon>Dikarya</taxon>
        <taxon>Basidiomycota</taxon>
        <taxon>Agaricomycotina</taxon>
        <taxon>Agaricomycetes</taxon>
        <taxon>Agaricomycetidae</taxon>
        <taxon>Agaricales</taxon>
        <taxon>Marasmiineae</taxon>
        <taxon>Mycenaceae</taxon>
        <taxon>Mycena</taxon>
    </lineage>
</organism>
<reference evidence="1" key="1">
    <citation type="submission" date="2020-05" db="EMBL/GenBank/DDBJ databases">
        <title>Mycena genomes resolve the evolution of fungal bioluminescence.</title>
        <authorList>
            <person name="Tsai I.J."/>
        </authorList>
    </citation>
    <scope>NUCLEOTIDE SEQUENCE</scope>
    <source>
        <strain evidence="1">110903Hualien_Pintung</strain>
    </source>
</reference>
<comment type="caution">
    <text evidence="1">The sequence shown here is derived from an EMBL/GenBank/DDBJ whole genome shotgun (WGS) entry which is preliminary data.</text>
</comment>
<dbReference type="Proteomes" id="UP000613580">
    <property type="component" value="Unassembled WGS sequence"/>
</dbReference>
<proteinExistence type="predicted"/>
<name>A0A8H6VP11_MYCCL</name>
<dbReference type="SUPFAM" id="SSF52047">
    <property type="entry name" value="RNI-like"/>
    <property type="match status" value="1"/>
</dbReference>